<dbReference type="CDD" id="cd00165">
    <property type="entry name" value="S4"/>
    <property type="match status" value="1"/>
</dbReference>
<evidence type="ECO:0000259" key="2">
    <source>
        <dbReference type="SMART" id="SM00363"/>
    </source>
</evidence>
<keyword evidence="1" id="KW-0694">RNA-binding</keyword>
<dbReference type="Gene3D" id="3.10.290.10">
    <property type="entry name" value="RNA-binding S4 domain"/>
    <property type="match status" value="1"/>
</dbReference>
<keyword evidence="4" id="KW-1185">Reference proteome</keyword>
<comment type="caution">
    <text evidence="3">The sequence shown here is derived from an EMBL/GenBank/DDBJ whole genome shotgun (WGS) entry which is preliminary data.</text>
</comment>
<proteinExistence type="predicted"/>
<dbReference type="SUPFAM" id="SSF55174">
    <property type="entry name" value="Alpha-L RNA-binding motif"/>
    <property type="match status" value="1"/>
</dbReference>
<evidence type="ECO:0000313" key="3">
    <source>
        <dbReference type="EMBL" id="MFC3442362.1"/>
    </source>
</evidence>
<dbReference type="Proteomes" id="UP001595681">
    <property type="component" value="Unassembled WGS sequence"/>
</dbReference>
<gene>
    <name evidence="3" type="ORF">ACFOKF_14400</name>
</gene>
<dbReference type="EMBL" id="JBHRVU010000004">
    <property type="protein sequence ID" value="MFC3442362.1"/>
    <property type="molecule type" value="Genomic_DNA"/>
</dbReference>
<dbReference type="PROSITE" id="PS50889">
    <property type="entry name" value="S4"/>
    <property type="match status" value="1"/>
</dbReference>
<organism evidence="3 4">
    <name type="scientific">Sphingobium rhizovicinum</name>
    <dbReference type="NCBI Taxonomy" id="432308"/>
    <lineage>
        <taxon>Bacteria</taxon>
        <taxon>Pseudomonadati</taxon>
        <taxon>Pseudomonadota</taxon>
        <taxon>Alphaproteobacteria</taxon>
        <taxon>Sphingomonadales</taxon>
        <taxon>Sphingomonadaceae</taxon>
        <taxon>Sphingobium</taxon>
    </lineage>
</organism>
<dbReference type="RefSeq" id="WP_380796464.1">
    <property type="nucleotide sequence ID" value="NZ_JBHRVU010000004.1"/>
</dbReference>
<dbReference type="InterPro" id="IPR036986">
    <property type="entry name" value="S4_RNA-bd_sf"/>
</dbReference>
<feature type="domain" description="RNA-binding S4" evidence="2">
    <location>
        <begin position="14"/>
        <end position="76"/>
    </location>
</feature>
<evidence type="ECO:0000313" key="4">
    <source>
        <dbReference type="Proteomes" id="UP001595681"/>
    </source>
</evidence>
<protein>
    <submittedName>
        <fullName evidence="3">RNA-binding S4 domain-containing protein</fullName>
    </submittedName>
</protein>
<accession>A0ABV7NIR3</accession>
<evidence type="ECO:0000256" key="1">
    <source>
        <dbReference type="PROSITE-ProRule" id="PRU00182"/>
    </source>
</evidence>
<name>A0ABV7NIR3_9SPHN</name>
<reference evidence="4" key="1">
    <citation type="journal article" date="2019" name="Int. J. Syst. Evol. Microbiol.">
        <title>The Global Catalogue of Microorganisms (GCM) 10K type strain sequencing project: providing services to taxonomists for standard genome sequencing and annotation.</title>
        <authorList>
            <consortium name="The Broad Institute Genomics Platform"/>
            <consortium name="The Broad Institute Genome Sequencing Center for Infectious Disease"/>
            <person name="Wu L."/>
            <person name="Ma J."/>
        </authorList>
    </citation>
    <scope>NUCLEOTIDE SEQUENCE [LARGE SCALE GENOMIC DNA]</scope>
    <source>
        <strain evidence="4">CCM 7491</strain>
    </source>
</reference>
<dbReference type="InterPro" id="IPR002942">
    <property type="entry name" value="S4_RNA-bd"/>
</dbReference>
<dbReference type="Pfam" id="PF01479">
    <property type="entry name" value="S4"/>
    <property type="match status" value="1"/>
</dbReference>
<sequence length="98" mass="10621">MADPIAGAGHGPSLRIDKFLWFVRLCKSRTSAQKLAEDGHVRLNGRRIDRAHAPVRAGDLITFPHGDSVRVVRVIALPARRGPAPEAQACYEELTVGG</sequence>
<dbReference type="SMART" id="SM00363">
    <property type="entry name" value="S4"/>
    <property type="match status" value="1"/>
</dbReference>